<keyword evidence="6" id="KW-0175">Coiled coil</keyword>
<organism evidence="9 10">
    <name type="scientific">Haloechinothrix aidingensis</name>
    <dbReference type="NCBI Taxonomy" id="2752311"/>
    <lineage>
        <taxon>Bacteria</taxon>
        <taxon>Bacillati</taxon>
        <taxon>Actinomycetota</taxon>
        <taxon>Actinomycetes</taxon>
        <taxon>Pseudonocardiales</taxon>
        <taxon>Pseudonocardiaceae</taxon>
        <taxon>Haloechinothrix</taxon>
    </lineage>
</organism>
<evidence type="ECO:0000313" key="9">
    <source>
        <dbReference type="EMBL" id="MBA0127311.1"/>
    </source>
</evidence>
<gene>
    <name evidence="9" type="ORF">H0B56_17320</name>
</gene>
<evidence type="ECO:0000259" key="8">
    <source>
        <dbReference type="PROSITE" id="PS51900"/>
    </source>
</evidence>
<dbReference type="Gene3D" id="1.10.150.130">
    <property type="match status" value="1"/>
</dbReference>
<dbReference type="Pfam" id="PF00589">
    <property type="entry name" value="Phage_integrase"/>
    <property type="match status" value="1"/>
</dbReference>
<keyword evidence="3 5" id="KW-0238">DNA-binding</keyword>
<accession>A0A838ADN0</accession>
<evidence type="ECO:0000259" key="7">
    <source>
        <dbReference type="PROSITE" id="PS51898"/>
    </source>
</evidence>
<proteinExistence type="inferred from homology"/>
<dbReference type="InterPro" id="IPR011010">
    <property type="entry name" value="DNA_brk_join_enz"/>
</dbReference>
<feature type="domain" description="Core-binding (CB)" evidence="8">
    <location>
        <begin position="69"/>
        <end position="150"/>
    </location>
</feature>
<dbReference type="Proteomes" id="UP000582974">
    <property type="component" value="Unassembled WGS sequence"/>
</dbReference>
<dbReference type="CDD" id="cd01189">
    <property type="entry name" value="INT_ICEBs1_C_like"/>
    <property type="match status" value="1"/>
</dbReference>
<dbReference type="AlphaFoldDB" id="A0A838ADN0"/>
<dbReference type="InterPro" id="IPR013762">
    <property type="entry name" value="Integrase-like_cat_sf"/>
</dbReference>
<evidence type="ECO:0000256" key="5">
    <source>
        <dbReference type="PROSITE-ProRule" id="PRU01248"/>
    </source>
</evidence>
<dbReference type="InterPro" id="IPR044068">
    <property type="entry name" value="CB"/>
</dbReference>
<evidence type="ECO:0000313" key="10">
    <source>
        <dbReference type="Proteomes" id="UP000582974"/>
    </source>
</evidence>
<feature type="domain" description="Tyr recombinase" evidence="7">
    <location>
        <begin position="172"/>
        <end position="371"/>
    </location>
</feature>
<name>A0A838ADN0_9PSEU</name>
<dbReference type="Gene3D" id="1.10.443.10">
    <property type="entry name" value="Intergrase catalytic core"/>
    <property type="match status" value="1"/>
</dbReference>
<dbReference type="GO" id="GO:0015074">
    <property type="term" value="P:DNA integration"/>
    <property type="evidence" value="ECO:0007669"/>
    <property type="project" value="UniProtKB-KW"/>
</dbReference>
<dbReference type="RefSeq" id="WP_180894124.1">
    <property type="nucleotide sequence ID" value="NZ_JACCKD010000006.1"/>
</dbReference>
<sequence length="381" mass="42682">MAKRRSHGDGTLYWDEDRQRWVGAVTTGYTPAGKRIRRKVTRKTKTEAREKLRELLREASEAAHEDRRYTVADAVDGWLAYGIPGAKEVTIDNYRTLIKRHIRPHLGARKLRDLAAEDVDKWLAERANYVSTRTVRLLHSILNRAVRQAQARDKVRRNVVELCQIPQGQKGRPSKALNLDQAEAVLSASESSPLHAYIVVSLLTGARTEELRPLSWDRVDLDGDPEADPPVLPSMAVWRSVRGDTKTKGSRRTLALPNRCVTALRRQQERLSTPGAPANPHNLVFPTANGTEMDAHNVRREFRKVIKAAGLPPEQWTPRELRHSFVSLLSGSGVPLEDIARLVGHSGTRVTETVYRKEIKPVMVEGATAMDDLFPSDAASS</sequence>
<feature type="coiled-coil region" evidence="6">
    <location>
        <begin position="38"/>
        <end position="65"/>
    </location>
</feature>
<comment type="caution">
    <text evidence="9">The sequence shown here is derived from an EMBL/GenBank/DDBJ whole genome shotgun (WGS) entry which is preliminary data.</text>
</comment>
<dbReference type="Pfam" id="PF14659">
    <property type="entry name" value="Phage_int_SAM_3"/>
    <property type="match status" value="1"/>
</dbReference>
<dbReference type="InterPro" id="IPR010998">
    <property type="entry name" value="Integrase_recombinase_N"/>
</dbReference>
<dbReference type="EMBL" id="JACCKD010000006">
    <property type="protein sequence ID" value="MBA0127311.1"/>
    <property type="molecule type" value="Genomic_DNA"/>
</dbReference>
<keyword evidence="4" id="KW-0233">DNA recombination</keyword>
<evidence type="ECO:0000256" key="4">
    <source>
        <dbReference type="ARBA" id="ARBA00023172"/>
    </source>
</evidence>
<keyword evidence="2" id="KW-0229">DNA integration</keyword>
<dbReference type="PANTHER" id="PTHR30349:SF41">
    <property type="entry name" value="INTEGRASE_RECOMBINASE PROTEIN MJ0367-RELATED"/>
    <property type="match status" value="1"/>
</dbReference>
<dbReference type="InterPro" id="IPR002104">
    <property type="entry name" value="Integrase_catalytic"/>
</dbReference>
<keyword evidence="10" id="KW-1185">Reference proteome</keyword>
<evidence type="ECO:0000256" key="6">
    <source>
        <dbReference type="SAM" id="Coils"/>
    </source>
</evidence>
<dbReference type="GO" id="GO:0003677">
    <property type="term" value="F:DNA binding"/>
    <property type="evidence" value="ECO:0007669"/>
    <property type="project" value="UniProtKB-UniRule"/>
</dbReference>
<dbReference type="PANTHER" id="PTHR30349">
    <property type="entry name" value="PHAGE INTEGRASE-RELATED"/>
    <property type="match status" value="1"/>
</dbReference>
<protein>
    <submittedName>
        <fullName evidence="9">Site-specific integrase</fullName>
    </submittedName>
</protein>
<dbReference type="PROSITE" id="PS51900">
    <property type="entry name" value="CB"/>
    <property type="match status" value="1"/>
</dbReference>
<evidence type="ECO:0000256" key="1">
    <source>
        <dbReference type="ARBA" id="ARBA00008857"/>
    </source>
</evidence>
<dbReference type="GO" id="GO:0006310">
    <property type="term" value="P:DNA recombination"/>
    <property type="evidence" value="ECO:0007669"/>
    <property type="project" value="UniProtKB-KW"/>
</dbReference>
<dbReference type="PROSITE" id="PS51898">
    <property type="entry name" value="TYR_RECOMBINASE"/>
    <property type="match status" value="1"/>
</dbReference>
<reference evidence="9 10" key="1">
    <citation type="submission" date="2020-07" db="EMBL/GenBank/DDBJ databases">
        <title>Genome of Haloechinothrix sp.</title>
        <authorList>
            <person name="Tang S.-K."/>
            <person name="Yang L."/>
            <person name="Zhu W.-Y."/>
        </authorList>
    </citation>
    <scope>NUCLEOTIDE SEQUENCE [LARGE SCALE GENOMIC DNA]</scope>
    <source>
        <strain evidence="9 10">YIM 98757</strain>
    </source>
</reference>
<dbReference type="InterPro" id="IPR004107">
    <property type="entry name" value="Integrase_SAM-like_N"/>
</dbReference>
<dbReference type="SUPFAM" id="SSF56349">
    <property type="entry name" value="DNA breaking-rejoining enzymes"/>
    <property type="match status" value="1"/>
</dbReference>
<dbReference type="InterPro" id="IPR050090">
    <property type="entry name" value="Tyrosine_recombinase_XerCD"/>
</dbReference>
<comment type="similarity">
    <text evidence="1">Belongs to the 'phage' integrase family.</text>
</comment>
<evidence type="ECO:0000256" key="3">
    <source>
        <dbReference type="ARBA" id="ARBA00023125"/>
    </source>
</evidence>
<evidence type="ECO:0000256" key="2">
    <source>
        <dbReference type="ARBA" id="ARBA00022908"/>
    </source>
</evidence>